<dbReference type="InterPro" id="IPR027417">
    <property type="entry name" value="P-loop_NTPase"/>
</dbReference>
<keyword evidence="6" id="KW-0378">Hydrolase</keyword>
<name>A0ABU3WXR1_9EURY</name>
<keyword evidence="10" id="KW-1185">Reference proteome</keyword>
<dbReference type="SMART" id="SM00382">
    <property type="entry name" value="AAA"/>
    <property type="match status" value="2"/>
</dbReference>
<proteinExistence type="predicted"/>
<dbReference type="PIRSF" id="PIRSF039117">
    <property type="entry name" value="KaiC"/>
    <property type="match status" value="1"/>
</dbReference>
<dbReference type="SUPFAM" id="SSF52540">
    <property type="entry name" value="P-loop containing nucleoside triphosphate hydrolases"/>
    <property type="match status" value="2"/>
</dbReference>
<organism evidence="9 10">
    <name type="scientific">Methanoculleus caldifontis</name>
    <dbReference type="NCBI Taxonomy" id="2651577"/>
    <lineage>
        <taxon>Archaea</taxon>
        <taxon>Methanobacteriati</taxon>
        <taxon>Methanobacteriota</taxon>
        <taxon>Stenosarchaea group</taxon>
        <taxon>Methanomicrobia</taxon>
        <taxon>Methanomicrobiales</taxon>
        <taxon>Methanomicrobiaceae</taxon>
        <taxon>Methanoculleus</taxon>
    </lineage>
</organism>
<protein>
    <recommendedName>
        <fullName evidence="1">non-specific serine/threonine protein kinase</fullName>
        <ecNumber evidence="1">2.7.11.1</ecNumber>
    </recommendedName>
</protein>
<evidence type="ECO:0000256" key="2">
    <source>
        <dbReference type="ARBA" id="ARBA00022553"/>
    </source>
</evidence>
<keyword evidence="4" id="KW-0677">Repeat</keyword>
<evidence type="ECO:0000256" key="4">
    <source>
        <dbReference type="ARBA" id="ARBA00022737"/>
    </source>
</evidence>
<gene>
    <name evidence="9" type="ORF">F8E02_00940</name>
</gene>
<evidence type="ECO:0000256" key="6">
    <source>
        <dbReference type="ARBA" id="ARBA00022801"/>
    </source>
</evidence>
<feature type="domain" description="KaiC" evidence="8">
    <location>
        <begin position="19"/>
        <end position="260"/>
    </location>
</feature>
<evidence type="ECO:0000256" key="1">
    <source>
        <dbReference type="ARBA" id="ARBA00012513"/>
    </source>
</evidence>
<feature type="domain" description="KaiC" evidence="8">
    <location>
        <begin position="261"/>
        <end position="494"/>
    </location>
</feature>
<dbReference type="Proteomes" id="UP001281203">
    <property type="component" value="Unassembled WGS sequence"/>
</dbReference>
<dbReference type="NCBIfam" id="NF006799">
    <property type="entry name" value="PRK09302.1"/>
    <property type="match status" value="1"/>
</dbReference>
<evidence type="ECO:0000256" key="7">
    <source>
        <dbReference type="SAM" id="Coils"/>
    </source>
</evidence>
<dbReference type="PANTHER" id="PTHR42926">
    <property type="match status" value="1"/>
</dbReference>
<dbReference type="InterPro" id="IPR047222">
    <property type="entry name" value="KaiC_C"/>
</dbReference>
<reference evidence="9 10" key="1">
    <citation type="submission" date="2019-10" db="EMBL/GenBank/DDBJ databases">
        <title>Isolation and characterization of Methanoculleus sp. Wushi-C6 from a hot spring well.</title>
        <authorList>
            <person name="Chen S.-C."/>
            <person name="Lan Z.-H."/>
            <person name="You Y.-T."/>
            <person name="Lai M.-C."/>
        </authorList>
    </citation>
    <scope>NUCLEOTIDE SEQUENCE [LARGE SCALE GENOMIC DNA]</scope>
    <source>
        <strain evidence="9 10">Wushi-C6</strain>
    </source>
</reference>
<dbReference type="InterPro" id="IPR051347">
    <property type="entry name" value="Circadian_clock_KaiC-rel"/>
</dbReference>
<keyword evidence="2" id="KW-0597">Phosphoprotein</keyword>
<dbReference type="RefSeq" id="WP_317063560.1">
    <property type="nucleotide sequence ID" value="NZ_WBKO01000001.1"/>
</dbReference>
<dbReference type="PROSITE" id="PS51146">
    <property type="entry name" value="KAIC"/>
    <property type="match status" value="2"/>
</dbReference>
<comment type="caution">
    <text evidence="9">The sequence shown here is derived from an EMBL/GenBank/DDBJ whole genome shotgun (WGS) entry which is preliminary data.</text>
</comment>
<evidence type="ECO:0000313" key="10">
    <source>
        <dbReference type="Proteomes" id="UP001281203"/>
    </source>
</evidence>
<dbReference type="InterPro" id="IPR030665">
    <property type="entry name" value="KaiC"/>
</dbReference>
<dbReference type="InterPro" id="IPR010624">
    <property type="entry name" value="KaiC_dom"/>
</dbReference>
<evidence type="ECO:0000259" key="8">
    <source>
        <dbReference type="PROSITE" id="PS51146"/>
    </source>
</evidence>
<evidence type="ECO:0000256" key="5">
    <source>
        <dbReference type="ARBA" id="ARBA00022777"/>
    </source>
</evidence>
<dbReference type="PRINTS" id="PR01874">
    <property type="entry name" value="DNAREPAIRADA"/>
</dbReference>
<dbReference type="CDD" id="cd19484">
    <property type="entry name" value="KaiC_C"/>
    <property type="match status" value="1"/>
</dbReference>
<dbReference type="EC" id="2.7.11.1" evidence="1"/>
<dbReference type="Pfam" id="PF06745">
    <property type="entry name" value="ATPase"/>
    <property type="match status" value="2"/>
</dbReference>
<evidence type="ECO:0000256" key="3">
    <source>
        <dbReference type="ARBA" id="ARBA00022679"/>
    </source>
</evidence>
<dbReference type="InterPro" id="IPR014774">
    <property type="entry name" value="KaiC-like_dom"/>
</dbReference>
<keyword evidence="7" id="KW-0175">Coiled coil</keyword>
<keyword evidence="3" id="KW-0808">Transferase</keyword>
<dbReference type="PANTHER" id="PTHR42926:SF1">
    <property type="entry name" value="CIRCADIAN CLOCK OSCILLATOR PROTEIN KAIC 1"/>
    <property type="match status" value="1"/>
</dbReference>
<dbReference type="EMBL" id="WBKO01000001">
    <property type="protein sequence ID" value="MDV2480592.1"/>
    <property type="molecule type" value="Genomic_DNA"/>
</dbReference>
<keyword evidence="5" id="KW-0418">Kinase</keyword>
<dbReference type="InterPro" id="IPR003593">
    <property type="entry name" value="AAA+_ATPase"/>
</dbReference>
<sequence length="574" mass="63226">MYPSTGVAAESGDTENALLKTASGISGLDEITSGGLPKGRPTLVAGKAGSGKTLFAMQFLVNGAVRYNEPGVFVSFEEREEDLVKNVHSLGFDLPQLIAEKKIALEYIRVERSEIEETGEFDLDGLFIRLAYAIDSIGAKRVALDTIETLFASLTNEGILRAELRRLLFWLKEKGVTAVVTGESGSGDSLTRHGLEEYVSDAVIFLDHRIRNEISTRRLRIVKYRGSSHGTNEYPFLITEREGFVIMPVTTLGLTHEALDERIPTGIPRLDTMLGGEGYYRGSSVLVSGTPGTGKTSLAAVFARAACQRGERCLYFTFEESPGQIVRNMRSIGIDLAPLIDAGLLTIHASRPMTYGLETHLATMIKAVQDLAPDVVVVDPISSLIAVGEEIDTKSMLTRLIDHLKSRHVTGLFTDLTPGAEGSSDQTTIGISSLMDTWILLKNVDSSGERNRVLHILKSRGMAHSNQVREFVITDEGIDLVDVYLGPAGVLTGSARHVQEAKERAEASERAESLRKRRIELERRQKAVEAQIAALEAELEAETDEFDRYRRQLELDDETRAGYRREMATRRRAD</sequence>
<accession>A0ABU3WXR1</accession>
<feature type="coiled-coil region" evidence="7">
    <location>
        <begin position="497"/>
        <end position="552"/>
    </location>
</feature>
<dbReference type="Gene3D" id="3.40.50.300">
    <property type="entry name" value="P-loop containing nucleotide triphosphate hydrolases"/>
    <property type="match status" value="2"/>
</dbReference>
<evidence type="ECO:0000313" key="9">
    <source>
        <dbReference type="EMBL" id="MDV2480592.1"/>
    </source>
</evidence>